<sequence>MAPFKRPSPFPANPLLRHDKSKLPNHTTTQSYNYTMLSMDDAAAIRAFKVAYQLHLPPKEQVHPMNKDHRKFEEEKEGAKLGNKITRPPVPEEKDNIQKGQQVESPTWEARYGKNHPFNTDK</sequence>
<evidence type="ECO:0000256" key="1">
    <source>
        <dbReference type="SAM" id="MobiDB-lite"/>
    </source>
</evidence>
<feature type="compositionally biased region" description="Basic and acidic residues" evidence="1">
    <location>
        <begin position="59"/>
        <end position="79"/>
    </location>
</feature>
<name>A0ABR3R5D8_9PLEO</name>
<evidence type="ECO:0000313" key="2">
    <source>
        <dbReference type="EMBL" id="KAL1599217.1"/>
    </source>
</evidence>
<gene>
    <name evidence="2" type="ORF">SLS59_006669</name>
</gene>
<feature type="region of interest" description="Disordered" evidence="1">
    <location>
        <begin position="1"/>
        <end position="27"/>
    </location>
</feature>
<keyword evidence="3" id="KW-1185">Reference proteome</keyword>
<protein>
    <submittedName>
        <fullName evidence="2">Uncharacterized protein</fullName>
    </submittedName>
</protein>
<organism evidence="2 3">
    <name type="scientific">Nothophoma quercina</name>
    <dbReference type="NCBI Taxonomy" id="749835"/>
    <lineage>
        <taxon>Eukaryota</taxon>
        <taxon>Fungi</taxon>
        <taxon>Dikarya</taxon>
        <taxon>Ascomycota</taxon>
        <taxon>Pezizomycotina</taxon>
        <taxon>Dothideomycetes</taxon>
        <taxon>Pleosporomycetidae</taxon>
        <taxon>Pleosporales</taxon>
        <taxon>Pleosporineae</taxon>
        <taxon>Didymellaceae</taxon>
        <taxon>Nothophoma</taxon>
    </lineage>
</organism>
<reference evidence="2 3" key="1">
    <citation type="submission" date="2024-02" db="EMBL/GenBank/DDBJ databases">
        <title>De novo assembly and annotation of 12 fungi associated with fruit tree decline syndrome in Ontario, Canada.</title>
        <authorList>
            <person name="Sulman M."/>
            <person name="Ellouze W."/>
            <person name="Ilyukhin E."/>
        </authorList>
    </citation>
    <scope>NUCLEOTIDE SEQUENCE [LARGE SCALE GENOMIC DNA]</scope>
    <source>
        <strain evidence="2 3">M97-236</strain>
    </source>
</reference>
<evidence type="ECO:0000313" key="3">
    <source>
        <dbReference type="Proteomes" id="UP001521222"/>
    </source>
</evidence>
<feature type="compositionally biased region" description="Pro residues" evidence="1">
    <location>
        <begin position="1"/>
        <end position="12"/>
    </location>
</feature>
<accession>A0ABR3R5D8</accession>
<comment type="caution">
    <text evidence="2">The sequence shown here is derived from an EMBL/GenBank/DDBJ whole genome shotgun (WGS) entry which is preliminary data.</text>
</comment>
<feature type="region of interest" description="Disordered" evidence="1">
    <location>
        <begin position="59"/>
        <end position="122"/>
    </location>
</feature>
<dbReference type="Proteomes" id="UP001521222">
    <property type="component" value="Unassembled WGS sequence"/>
</dbReference>
<dbReference type="EMBL" id="JAKIXB020000021">
    <property type="protein sequence ID" value="KAL1599217.1"/>
    <property type="molecule type" value="Genomic_DNA"/>
</dbReference>
<proteinExistence type="predicted"/>